<protein>
    <submittedName>
        <fullName evidence="2">Aldo/keto reductase</fullName>
    </submittedName>
</protein>
<dbReference type="RefSeq" id="WP_268917182.1">
    <property type="nucleotide sequence ID" value="NZ_CP124548.1"/>
</dbReference>
<dbReference type="PANTHER" id="PTHR43364">
    <property type="entry name" value="NADH-SPECIFIC METHYLGLYOXAL REDUCTASE-RELATED"/>
    <property type="match status" value="1"/>
</dbReference>
<organism evidence="2 3">
    <name type="scientific">Actinomyces israelii</name>
    <dbReference type="NCBI Taxonomy" id="1659"/>
    <lineage>
        <taxon>Bacteria</taxon>
        <taxon>Bacillati</taxon>
        <taxon>Actinomycetota</taxon>
        <taxon>Actinomycetes</taxon>
        <taxon>Actinomycetales</taxon>
        <taxon>Actinomycetaceae</taxon>
        <taxon>Actinomyces</taxon>
    </lineage>
</organism>
<dbReference type="SUPFAM" id="SSF51430">
    <property type="entry name" value="NAD(P)-linked oxidoreductase"/>
    <property type="match status" value="1"/>
</dbReference>
<evidence type="ECO:0000313" key="2">
    <source>
        <dbReference type="EMBL" id="MCZ0857641.1"/>
    </source>
</evidence>
<evidence type="ECO:0000313" key="3">
    <source>
        <dbReference type="Proteomes" id="UP001072034"/>
    </source>
</evidence>
<dbReference type="InterPro" id="IPR036812">
    <property type="entry name" value="NAD(P)_OxRdtase_dom_sf"/>
</dbReference>
<name>A0ABT4I7Z8_9ACTO</name>
<dbReference type="InterPro" id="IPR050523">
    <property type="entry name" value="AKR_Detox_Biosynth"/>
</dbReference>
<dbReference type="EMBL" id="JAPTMY010000010">
    <property type="protein sequence ID" value="MCZ0857641.1"/>
    <property type="molecule type" value="Genomic_DNA"/>
</dbReference>
<comment type="caution">
    <text evidence="2">The sequence shown here is derived from an EMBL/GenBank/DDBJ whole genome shotgun (WGS) entry which is preliminary data.</text>
</comment>
<dbReference type="InterPro" id="IPR020471">
    <property type="entry name" value="AKR"/>
</dbReference>
<accession>A0ABT4I7Z8</accession>
<proteinExistence type="predicted"/>
<evidence type="ECO:0000259" key="1">
    <source>
        <dbReference type="Pfam" id="PF00248"/>
    </source>
</evidence>
<dbReference type="PANTHER" id="PTHR43364:SF6">
    <property type="entry name" value="OXIDOREDUCTASE-RELATED"/>
    <property type="match status" value="1"/>
</dbReference>
<sequence>MKLGSSDLDVSRMGLGGNVFGWTADEEASRRVLDAYTGEGGNFIDTADGYSAWADGNAGGESETIIGSWLRRRGRRDDVVIATKVSTKPDRAGLAPDNVRAALGESLARLRTDYVDLYYAHFDDPDTPLEETVAVFEELRAAGKTRYVALSNYDPRRIEQWCAIAESMGAQAPVALQPHYNLLHRGDVEGPGNRGETAAAHDMGLVPYFSLAAGFLTGKYRRGEAATTARSSMVADYMRPECFAVVDALREIAAAHGTQPAAVALTWLRDRPGVVAPLASARTTEQLAPILTALTLRLAPEETDRLTSLSGAI</sequence>
<dbReference type="PRINTS" id="PR00069">
    <property type="entry name" value="ALDKETRDTASE"/>
</dbReference>
<dbReference type="Gene3D" id="3.20.20.100">
    <property type="entry name" value="NADP-dependent oxidoreductase domain"/>
    <property type="match status" value="1"/>
</dbReference>
<reference evidence="2" key="1">
    <citation type="submission" date="2022-10" db="EMBL/GenBank/DDBJ databases">
        <title>Genome sequence of Actinomyces israelii ATCC 10048.</title>
        <authorList>
            <person name="Watt R.M."/>
            <person name="Tong W.M."/>
        </authorList>
    </citation>
    <scope>NUCLEOTIDE SEQUENCE</scope>
    <source>
        <strain evidence="2">ATCC 10048</strain>
    </source>
</reference>
<dbReference type="InterPro" id="IPR023210">
    <property type="entry name" value="NADP_OxRdtase_dom"/>
</dbReference>
<feature type="domain" description="NADP-dependent oxidoreductase" evidence="1">
    <location>
        <begin position="12"/>
        <end position="309"/>
    </location>
</feature>
<dbReference type="Proteomes" id="UP001072034">
    <property type="component" value="Unassembled WGS sequence"/>
</dbReference>
<gene>
    <name evidence="2" type="ORF">OHJ16_06245</name>
</gene>
<dbReference type="Pfam" id="PF00248">
    <property type="entry name" value="Aldo_ket_red"/>
    <property type="match status" value="1"/>
</dbReference>
<keyword evidence="3" id="KW-1185">Reference proteome</keyword>